<dbReference type="InterPro" id="IPR014752">
    <property type="entry name" value="Arrestin-like_C"/>
</dbReference>
<dbReference type="InterPro" id="IPR014756">
    <property type="entry name" value="Ig_E-set"/>
</dbReference>
<dbReference type="Proteomes" id="UP000272942">
    <property type="component" value="Unassembled WGS sequence"/>
</dbReference>
<evidence type="ECO:0000256" key="1">
    <source>
        <dbReference type="ARBA" id="ARBA00005298"/>
    </source>
</evidence>
<protein>
    <submittedName>
        <fullName evidence="6">Arrestin_N domain-containing protein</fullName>
    </submittedName>
</protein>
<evidence type="ECO:0000259" key="3">
    <source>
        <dbReference type="Pfam" id="PF00339"/>
    </source>
</evidence>
<evidence type="ECO:0000313" key="5">
    <source>
        <dbReference type="Proteomes" id="UP000272942"/>
    </source>
</evidence>
<proteinExistence type="inferred from homology"/>
<dbReference type="SUPFAM" id="SSF81296">
    <property type="entry name" value="E set domains"/>
    <property type="match status" value="1"/>
</dbReference>
<keyword evidence="5" id="KW-1185">Reference proteome</keyword>
<accession>A0A183ADM7</accession>
<dbReference type="Pfam" id="PF00339">
    <property type="entry name" value="Arrestin_N"/>
    <property type="match status" value="1"/>
</dbReference>
<evidence type="ECO:0000313" key="4">
    <source>
        <dbReference type="EMBL" id="VDP74425.1"/>
    </source>
</evidence>
<sequence length="671" mass="74740">MFALIGHPLPLYTPYRPTTPTLTSEIRAASSSTTDHAPSLTNKTNTNREIPLEKESIQVSVPTPDVTLKAEECGLHHQSSSMVKNIKKLVTGDTSSSGSGSSKVSLAFAGKQFTIGGKQSAPGEKSPSSTSSTSTISSLVIGRRRPLSSRLSPSSRPDSMSATDSAKVKDPIDLDDYTYIDTDPSVIQVDILGRSVVAAPGGKKFRPPLWWTRERCWMHRQLSVMQGTSCVVTNLTTDANAQPDTSHALDINSLEFPSERLLSKLTPEFRTVAEEIHCSATVDLVGKTYSGSCELIPSGEHNYDFQFTLPRSCPCSFSAARGSVEYRISAVMQHSDGLRQQVAHGFRVIRDLIIDRNADIPSTYACPPISRNFVSSFDLFTSNEDMSPLINLVKQRAGCDPVNEPNKKWDSSERNVHRPRQSLWTVESNLKRPHLHNWIFCGKRPVRASSLSSLCCNRPGVDQKYHTSIEARRLSKPGETTKLICDDEAIHFTLKPTTWKQYVHQWFTRPRSSTSKNNMIRKLVRISRCTDNTYLLPSSWISRSYTSSYGSHPSAALGSQTGYAVSCRFALILAPSTDLVSPDNFQWCALFSGPCSRRSKRMWSPLARAFVSYFLEDCFHKRTDGIERYTSRAWWRSIVKQPYRIFLVLRQVAGSSGCTHTVPPDLSEHRG</sequence>
<dbReference type="Gene3D" id="2.60.40.640">
    <property type="match status" value="1"/>
</dbReference>
<reference evidence="4 5" key="2">
    <citation type="submission" date="2018-11" db="EMBL/GenBank/DDBJ databases">
        <authorList>
            <consortium name="Pathogen Informatics"/>
        </authorList>
    </citation>
    <scope>NUCLEOTIDE SEQUENCE [LARGE SCALE GENOMIC DNA]</scope>
    <source>
        <strain evidence="4 5">Egypt</strain>
    </source>
</reference>
<dbReference type="EMBL" id="UZAN01041911">
    <property type="protein sequence ID" value="VDP74425.1"/>
    <property type="molecule type" value="Genomic_DNA"/>
</dbReference>
<feature type="region of interest" description="Disordered" evidence="2">
    <location>
        <begin position="115"/>
        <end position="167"/>
    </location>
</feature>
<dbReference type="AlphaFoldDB" id="A0A183ADM7"/>
<feature type="compositionally biased region" description="Low complexity" evidence="2">
    <location>
        <begin position="126"/>
        <end position="138"/>
    </location>
</feature>
<name>A0A183ADM7_9TREM</name>
<dbReference type="InterPro" id="IPR011021">
    <property type="entry name" value="Arrestin-like_N"/>
</dbReference>
<feature type="domain" description="Arrestin-like N-terminal" evidence="3">
    <location>
        <begin position="288"/>
        <end position="352"/>
    </location>
</feature>
<evidence type="ECO:0000256" key="2">
    <source>
        <dbReference type="SAM" id="MobiDB-lite"/>
    </source>
</evidence>
<gene>
    <name evidence="4" type="ORF">ECPE_LOCUS5062</name>
</gene>
<organism evidence="6">
    <name type="scientific">Echinostoma caproni</name>
    <dbReference type="NCBI Taxonomy" id="27848"/>
    <lineage>
        <taxon>Eukaryota</taxon>
        <taxon>Metazoa</taxon>
        <taxon>Spiralia</taxon>
        <taxon>Lophotrochozoa</taxon>
        <taxon>Platyhelminthes</taxon>
        <taxon>Trematoda</taxon>
        <taxon>Digenea</taxon>
        <taxon>Plagiorchiida</taxon>
        <taxon>Echinostomata</taxon>
        <taxon>Echinostomatoidea</taxon>
        <taxon>Echinostomatidae</taxon>
        <taxon>Echinostoma</taxon>
    </lineage>
</organism>
<evidence type="ECO:0000313" key="6">
    <source>
        <dbReference type="WBParaSite" id="ECPE_0000507401-mRNA-1"/>
    </source>
</evidence>
<dbReference type="WBParaSite" id="ECPE_0000507401-mRNA-1">
    <property type="protein sequence ID" value="ECPE_0000507401-mRNA-1"/>
    <property type="gene ID" value="ECPE_0000507401"/>
</dbReference>
<comment type="similarity">
    <text evidence="1">Belongs to the arrestin family.</text>
</comment>
<dbReference type="OrthoDB" id="2333384at2759"/>
<reference evidence="6" key="1">
    <citation type="submission" date="2016-06" db="UniProtKB">
        <authorList>
            <consortium name="WormBaseParasite"/>
        </authorList>
    </citation>
    <scope>IDENTIFICATION</scope>
</reference>
<feature type="compositionally biased region" description="Low complexity" evidence="2">
    <location>
        <begin position="148"/>
        <end position="157"/>
    </location>
</feature>